<sequence length="312" mass="35262">MEDKPLLVIVGPTAAGKTELGIQLANRLSGEIISGDSIQVYQGLNIGTAKASPAEREDTPHHLIDILPPDASYSVADFKDQALACIDGIHQQSKLPMIVGGTGLYIQSIVYPYEFTEKSGSAEVRLRLEKEGEMIGKEALHKRLADVDPKAAKSIHPNNVRRVIRALEVYETTSERPSDRISRQADAYRYNTFILGLTMDRQELYERINQRVDHMVEEGLFQEVEALFKSGYENCQSMQAIGYKEIVSYFRGDCTQEESIAQLKKNTRRFAKRQLTWFRNKMDVEWIDVTTSRSMSKIADEILPSIAGKLRF</sequence>
<dbReference type="EMBL" id="SNYJ01000007">
    <property type="protein sequence ID" value="TDQ39725.1"/>
    <property type="molecule type" value="Genomic_DNA"/>
</dbReference>
<feature type="binding site" evidence="10">
    <location>
        <begin position="11"/>
        <end position="18"/>
    </location>
    <ligand>
        <name>ATP</name>
        <dbReference type="ChEBI" id="CHEBI:30616"/>
    </ligand>
</feature>
<dbReference type="PANTHER" id="PTHR11088">
    <property type="entry name" value="TRNA DIMETHYLALLYLTRANSFERASE"/>
    <property type="match status" value="1"/>
</dbReference>
<dbReference type="GO" id="GO:0006400">
    <property type="term" value="P:tRNA modification"/>
    <property type="evidence" value="ECO:0007669"/>
    <property type="project" value="TreeGrafter"/>
</dbReference>
<evidence type="ECO:0000256" key="8">
    <source>
        <dbReference type="ARBA" id="ARBA00022842"/>
    </source>
</evidence>
<organism evidence="14 15">
    <name type="scientific">Aureibacillus halotolerans</name>
    <dbReference type="NCBI Taxonomy" id="1508390"/>
    <lineage>
        <taxon>Bacteria</taxon>
        <taxon>Bacillati</taxon>
        <taxon>Bacillota</taxon>
        <taxon>Bacilli</taxon>
        <taxon>Bacillales</taxon>
        <taxon>Bacillaceae</taxon>
        <taxon>Aureibacillus</taxon>
    </lineage>
</organism>
<comment type="similarity">
    <text evidence="3 10 13">Belongs to the IPP transferase family.</text>
</comment>
<evidence type="ECO:0000256" key="13">
    <source>
        <dbReference type="RuleBase" id="RU003785"/>
    </source>
</evidence>
<comment type="cofactor">
    <cofactor evidence="1 10">
        <name>Mg(2+)</name>
        <dbReference type="ChEBI" id="CHEBI:18420"/>
    </cofactor>
</comment>
<proteinExistence type="inferred from homology"/>
<evidence type="ECO:0000313" key="15">
    <source>
        <dbReference type="Proteomes" id="UP000295632"/>
    </source>
</evidence>
<dbReference type="InterPro" id="IPR027417">
    <property type="entry name" value="P-loop_NTPase"/>
</dbReference>
<keyword evidence="8 10" id="KW-0460">Magnesium</keyword>
<evidence type="ECO:0000256" key="3">
    <source>
        <dbReference type="ARBA" id="ARBA00005842"/>
    </source>
</evidence>
<dbReference type="GO" id="GO:0052381">
    <property type="term" value="F:tRNA dimethylallyltransferase activity"/>
    <property type="evidence" value="ECO:0007669"/>
    <property type="project" value="UniProtKB-UniRule"/>
</dbReference>
<feature type="region of interest" description="Interaction with substrate tRNA" evidence="10">
    <location>
        <begin position="36"/>
        <end position="39"/>
    </location>
</feature>
<dbReference type="InterPro" id="IPR018022">
    <property type="entry name" value="IPT"/>
</dbReference>
<keyword evidence="15" id="KW-1185">Reference proteome</keyword>
<dbReference type="Pfam" id="PF01715">
    <property type="entry name" value="IPPT"/>
    <property type="match status" value="1"/>
</dbReference>
<comment type="subunit">
    <text evidence="10">Monomer.</text>
</comment>
<dbReference type="InterPro" id="IPR039657">
    <property type="entry name" value="Dimethylallyltransferase"/>
</dbReference>
<dbReference type="GO" id="GO:0005524">
    <property type="term" value="F:ATP binding"/>
    <property type="evidence" value="ECO:0007669"/>
    <property type="project" value="UniProtKB-UniRule"/>
</dbReference>
<dbReference type="PANTHER" id="PTHR11088:SF60">
    <property type="entry name" value="TRNA DIMETHYLALLYLTRANSFERASE"/>
    <property type="match status" value="1"/>
</dbReference>
<dbReference type="Gene3D" id="1.10.20.140">
    <property type="match status" value="1"/>
</dbReference>
<keyword evidence="5 10" id="KW-0819">tRNA processing</keyword>
<accession>A0A4R6U5H0</accession>
<evidence type="ECO:0000256" key="1">
    <source>
        <dbReference type="ARBA" id="ARBA00001946"/>
    </source>
</evidence>
<evidence type="ECO:0000256" key="10">
    <source>
        <dbReference type="HAMAP-Rule" id="MF_00185"/>
    </source>
</evidence>
<comment type="catalytic activity">
    <reaction evidence="9 10 11">
        <text>adenosine(37) in tRNA + dimethylallyl diphosphate = N(6)-dimethylallyladenosine(37) in tRNA + diphosphate</text>
        <dbReference type="Rhea" id="RHEA:26482"/>
        <dbReference type="Rhea" id="RHEA-COMP:10162"/>
        <dbReference type="Rhea" id="RHEA-COMP:10375"/>
        <dbReference type="ChEBI" id="CHEBI:33019"/>
        <dbReference type="ChEBI" id="CHEBI:57623"/>
        <dbReference type="ChEBI" id="CHEBI:74411"/>
        <dbReference type="ChEBI" id="CHEBI:74415"/>
        <dbReference type="EC" id="2.5.1.75"/>
    </reaction>
</comment>
<evidence type="ECO:0000256" key="12">
    <source>
        <dbReference type="RuleBase" id="RU003784"/>
    </source>
</evidence>
<keyword evidence="7 10" id="KW-0067">ATP-binding</keyword>
<dbReference type="Proteomes" id="UP000295632">
    <property type="component" value="Unassembled WGS sequence"/>
</dbReference>
<evidence type="ECO:0000256" key="2">
    <source>
        <dbReference type="ARBA" id="ARBA00003213"/>
    </source>
</evidence>
<evidence type="ECO:0000256" key="6">
    <source>
        <dbReference type="ARBA" id="ARBA00022741"/>
    </source>
</evidence>
<keyword evidence="6 10" id="KW-0547">Nucleotide-binding</keyword>
<comment type="caution">
    <text evidence="14">The sequence shown here is derived from an EMBL/GenBank/DDBJ whole genome shotgun (WGS) entry which is preliminary data.</text>
</comment>
<evidence type="ECO:0000256" key="9">
    <source>
        <dbReference type="ARBA" id="ARBA00049563"/>
    </source>
</evidence>
<feature type="site" description="Interaction with substrate tRNA" evidence="10">
    <location>
        <position position="125"/>
    </location>
</feature>
<evidence type="ECO:0000313" key="14">
    <source>
        <dbReference type="EMBL" id="TDQ39725.1"/>
    </source>
</evidence>
<comment type="function">
    <text evidence="2 10 12">Catalyzes the transfer of a dimethylallyl group onto the adenine at position 37 in tRNAs that read codons beginning with uridine, leading to the formation of N6-(dimethylallyl)adenosine (i(6)A).</text>
</comment>
<comment type="caution">
    <text evidence="10">Lacks conserved residue(s) required for the propagation of feature annotation.</text>
</comment>
<dbReference type="EC" id="2.5.1.75" evidence="10"/>
<dbReference type="HAMAP" id="MF_00185">
    <property type="entry name" value="IPP_trans"/>
    <property type="match status" value="1"/>
</dbReference>
<feature type="site" description="Interaction with substrate tRNA" evidence="10">
    <location>
        <position position="102"/>
    </location>
</feature>
<keyword evidence="4 10" id="KW-0808">Transferase</keyword>
<dbReference type="OrthoDB" id="9776390at2"/>
<evidence type="ECO:0000256" key="7">
    <source>
        <dbReference type="ARBA" id="ARBA00022840"/>
    </source>
</evidence>
<evidence type="ECO:0000256" key="11">
    <source>
        <dbReference type="RuleBase" id="RU003783"/>
    </source>
</evidence>
<feature type="binding site" evidence="10">
    <location>
        <begin position="13"/>
        <end position="18"/>
    </location>
    <ligand>
        <name>substrate</name>
    </ligand>
</feature>
<evidence type="ECO:0000256" key="5">
    <source>
        <dbReference type="ARBA" id="ARBA00022694"/>
    </source>
</evidence>
<evidence type="ECO:0000256" key="4">
    <source>
        <dbReference type="ARBA" id="ARBA00022679"/>
    </source>
</evidence>
<reference evidence="14 15" key="1">
    <citation type="submission" date="2019-03" db="EMBL/GenBank/DDBJ databases">
        <title>Genomic Encyclopedia of Type Strains, Phase IV (KMG-IV): sequencing the most valuable type-strain genomes for metagenomic binning, comparative biology and taxonomic classification.</title>
        <authorList>
            <person name="Goeker M."/>
        </authorList>
    </citation>
    <scope>NUCLEOTIDE SEQUENCE [LARGE SCALE GENOMIC DNA]</scope>
    <source>
        <strain evidence="14 15">DSM 28697</strain>
    </source>
</reference>
<dbReference type="RefSeq" id="WP_133580403.1">
    <property type="nucleotide sequence ID" value="NZ_SNYJ01000007.1"/>
</dbReference>
<dbReference type="SUPFAM" id="SSF52540">
    <property type="entry name" value="P-loop containing nucleoside triphosphate hydrolases"/>
    <property type="match status" value="2"/>
</dbReference>
<dbReference type="AlphaFoldDB" id="A0A4R6U5H0"/>
<dbReference type="Gene3D" id="3.40.50.300">
    <property type="entry name" value="P-loop containing nucleotide triphosphate hydrolases"/>
    <property type="match status" value="1"/>
</dbReference>
<protein>
    <recommendedName>
        <fullName evidence="10">tRNA dimethylallyltransferase</fullName>
        <ecNumber evidence="10">2.5.1.75</ecNumber>
    </recommendedName>
    <alternativeName>
        <fullName evidence="10">Dimethylallyl diphosphate:tRNA dimethylallyltransferase</fullName>
        <shortName evidence="10">DMAPP:tRNA dimethylallyltransferase</shortName>
        <shortName evidence="10">DMATase</shortName>
    </alternativeName>
    <alternativeName>
        <fullName evidence="10">Isopentenyl-diphosphate:tRNA isopentenyltransferase</fullName>
        <shortName evidence="10">IPP transferase</shortName>
        <shortName evidence="10">IPPT</shortName>
        <shortName evidence="10">IPTase</shortName>
    </alternativeName>
</protein>
<dbReference type="NCBIfam" id="TIGR00174">
    <property type="entry name" value="miaA"/>
    <property type="match status" value="1"/>
</dbReference>
<gene>
    <name evidence="10" type="primary">miaA</name>
    <name evidence="14" type="ORF">EV213_10792</name>
</gene>
<name>A0A4R6U5H0_9BACI</name>